<dbReference type="EMBL" id="JBHTNH010000029">
    <property type="protein sequence ID" value="MFD1362917.1"/>
    <property type="molecule type" value="Genomic_DNA"/>
</dbReference>
<protein>
    <submittedName>
        <fullName evidence="6">RimK family alpha-L-glutamate ligase</fullName>
    </submittedName>
</protein>
<dbReference type="RefSeq" id="WP_382401941.1">
    <property type="nucleotide sequence ID" value="NZ_JBHTNH010000029.1"/>
</dbReference>
<dbReference type="Pfam" id="PF08443">
    <property type="entry name" value="RimK"/>
    <property type="match status" value="1"/>
</dbReference>
<dbReference type="InterPro" id="IPR013651">
    <property type="entry name" value="ATP-grasp_RimK-type"/>
</dbReference>
<dbReference type="PROSITE" id="PS50975">
    <property type="entry name" value="ATP_GRASP"/>
    <property type="match status" value="1"/>
</dbReference>
<dbReference type="PANTHER" id="PTHR21621">
    <property type="entry name" value="RIBOSOMAL PROTEIN S6 MODIFICATION PROTEIN"/>
    <property type="match status" value="1"/>
</dbReference>
<name>A0ABW3ZWW5_9BACI</name>
<dbReference type="InterPro" id="IPR011761">
    <property type="entry name" value="ATP-grasp"/>
</dbReference>
<evidence type="ECO:0000259" key="5">
    <source>
        <dbReference type="PROSITE" id="PS50975"/>
    </source>
</evidence>
<keyword evidence="7" id="KW-1185">Reference proteome</keyword>
<dbReference type="InterPro" id="IPR004666">
    <property type="entry name" value="Rp_bS6_RimK/Lys_biosynth_LsyX"/>
</dbReference>
<sequence length="313" mass="34898">MDLYGWIIYNGYLPGSKFRDFAEWVQRAAAKHHIRTTIYKNSELPGLLATGRVDLVSTGASKPDFVVFADKDIYLAKQLELMGIPVFNRAETIAASDDKITSYQLLAAHHLPVPKTVIAPKAFYNTGTDHVDDYHQAIQLLGFPMIVKEAFGSFGEQVYLVNTRKELAEKIRQLQGRSFMLQEFIAASFGKDKRLHVVGDEVVAAMTRHSANDFRSNVTAGGTMQAYHPTWEEAQLAVAAVKAIGADFAGVDLLVGPDDTPIICEINSNAHIRNLFDCTGINAADAMIDYIKREMRHDNGRLANLQQDRRRNK</sequence>
<dbReference type="NCBIfam" id="TIGR00768">
    <property type="entry name" value="rimK_fam"/>
    <property type="match status" value="1"/>
</dbReference>
<gene>
    <name evidence="6" type="ORF">ACFQ4A_14770</name>
</gene>
<keyword evidence="3 4" id="KW-0067">ATP-binding</keyword>
<evidence type="ECO:0000313" key="6">
    <source>
        <dbReference type="EMBL" id="MFD1362917.1"/>
    </source>
</evidence>
<dbReference type="GO" id="GO:0016874">
    <property type="term" value="F:ligase activity"/>
    <property type="evidence" value="ECO:0007669"/>
    <property type="project" value="UniProtKB-KW"/>
</dbReference>
<organism evidence="6 7">
    <name type="scientific">Lentibacillus salinarum</name>
    <dbReference type="NCBI Taxonomy" id="446820"/>
    <lineage>
        <taxon>Bacteria</taxon>
        <taxon>Bacillati</taxon>
        <taxon>Bacillota</taxon>
        <taxon>Bacilli</taxon>
        <taxon>Bacillales</taxon>
        <taxon>Bacillaceae</taxon>
        <taxon>Lentibacillus</taxon>
    </lineage>
</organism>
<dbReference type="Proteomes" id="UP001597178">
    <property type="component" value="Unassembled WGS sequence"/>
</dbReference>
<accession>A0ABW3ZWW5</accession>
<evidence type="ECO:0000256" key="2">
    <source>
        <dbReference type="ARBA" id="ARBA00022741"/>
    </source>
</evidence>
<dbReference type="Gene3D" id="3.30.1490.20">
    <property type="entry name" value="ATP-grasp fold, A domain"/>
    <property type="match status" value="1"/>
</dbReference>
<keyword evidence="1" id="KW-0479">Metal-binding</keyword>
<evidence type="ECO:0000313" key="7">
    <source>
        <dbReference type="Proteomes" id="UP001597178"/>
    </source>
</evidence>
<dbReference type="InterPro" id="IPR013815">
    <property type="entry name" value="ATP_grasp_subdomain_1"/>
</dbReference>
<dbReference type="Gene3D" id="3.40.50.20">
    <property type="match status" value="1"/>
</dbReference>
<keyword evidence="2 4" id="KW-0547">Nucleotide-binding</keyword>
<reference evidence="7" key="1">
    <citation type="journal article" date="2019" name="Int. J. Syst. Evol. Microbiol.">
        <title>The Global Catalogue of Microorganisms (GCM) 10K type strain sequencing project: providing services to taxonomists for standard genome sequencing and annotation.</title>
        <authorList>
            <consortium name="The Broad Institute Genomics Platform"/>
            <consortium name="The Broad Institute Genome Sequencing Center for Infectious Disease"/>
            <person name="Wu L."/>
            <person name="Ma J."/>
        </authorList>
    </citation>
    <scope>NUCLEOTIDE SEQUENCE [LARGE SCALE GENOMIC DNA]</scope>
    <source>
        <strain evidence="7">CCUG 54822</strain>
    </source>
</reference>
<feature type="domain" description="ATP-grasp" evidence="5">
    <location>
        <begin position="103"/>
        <end position="292"/>
    </location>
</feature>
<evidence type="ECO:0000256" key="1">
    <source>
        <dbReference type="ARBA" id="ARBA00022723"/>
    </source>
</evidence>
<comment type="caution">
    <text evidence="6">The sequence shown here is derived from an EMBL/GenBank/DDBJ whole genome shotgun (WGS) entry which is preliminary data.</text>
</comment>
<dbReference type="PANTHER" id="PTHR21621:SF0">
    <property type="entry name" value="BETA-CITRYLGLUTAMATE SYNTHASE B-RELATED"/>
    <property type="match status" value="1"/>
</dbReference>
<evidence type="ECO:0000256" key="4">
    <source>
        <dbReference type="PROSITE-ProRule" id="PRU00409"/>
    </source>
</evidence>
<keyword evidence="6" id="KW-0436">Ligase</keyword>
<evidence type="ECO:0000256" key="3">
    <source>
        <dbReference type="ARBA" id="ARBA00022840"/>
    </source>
</evidence>
<dbReference type="Gene3D" id="3.30.470.20">
    <property type="entry name" value="ATP-grasp fold, B domain"/>
    <property type="match status" value="1"/>
</dbReference>
<dbReference type="SUPFAM" id="SSF56059">
    <property type="entry name" value="Glutathione synthetase ATP-binding domain-like"/>
    <property type="match status" value="1"/>
</dbReference>
<proteinExistence type="predicted"/>